<dbReference type="GeneID" id="10982510"/>
<dbReference type="AlphaFoldDB" id="A0A2Z5PEI9"/>
<evidence type="ECO:0000313" key="1">
    <source>
        <dbReference type="EMBL" id="BAP61170.1"/>
    </source>
</evidence>
<sequence length="158" mass="18607">MSEDLKYTSFNAFAKAGMIYMHKSLKDETFDDKQILKEILSLLKDLKENNFEKPVKTKTVSVIDDFREKLENTPTDTEYNFILNSVLNILSTEFPRWVDIEDIIHRIGIGNNNMAIGLFQNMIFENQEFKNLVERKHRMLRARDSALPHEKYLMKVSD</sequence>
<dbReference type="GeneID" id="41279464"/>
<proteinExistence type="predicted"/>
<protein>
    <submittedName>
        <fullName evidence="1">Uncharacterized protein</fullName>
    </submittedName>
</protein>
<accession>A0A2Z5PEI9</accession>
<dbReference type="Proteomes" id="UP000264208">
    <property type="component" value="Chromosome"/>
</dbReference>
<gene>
    <name evidence="1" type="ORF">MMKA1_10530</name>
</gene>
<name>A0A2Z5PEI9_METMI</name>
<reference evidence="1 2" key="1">
    <citation type="submission" date="2009-06" db="EMBL/GenBank/DDBJ databases">
        <title>Molecular Evidence for Microbiologically Influenced Corrosion from genome of Methanogen.</title>
        <authorList>
            <person name="Ito N."/>
            <person name="Tsurumaru H."/>
            <person name="Shimizu A."/>
            <person name="Harada T."/>
            <person name="Hosoyama A."/>
            <person name="Horikawa H."/>
            <person name="Wakai S."/>
            <person name="Sasaki K."/>
            <person name="Nishijima K."/>
            <person name="Ataku H."/>
            <person name="Yamazaki J."/>
            <person name="Mise M."/>
            <person name="Yamazaki S."/>
            <person name="Tanikawa S."/>
            <person name="Harayama S."/>
            <person name="Fujita N."/>
        </authorList>
    </citation>
    <scope>NUCLEOTIDE SEQUENCE [LARGE SCALE GENOMIC DNA]</scope>
    <source>
        <strain evidence="2">KA1 ( NBRC 102054)</strain>
    </source>
</reference>
<evidence type="ECO:0000313" key="2">
    <source>
        <dbReference type="Proteomes" id="UP000264208"/>
    </source>
</evidence>
<organism evidence="1 2">
    <name type="scientific">Methanococcus maripaludis KA1</name>
    <dbReference type="NCBI Taxonomy" id="637914"/>
    <lineage>
        <taxon>Archaea</taxon>
        <taxon>Methanobacteriati</taxon>
        <taxon>Methanobacteriota</taxon>
        <taxon>Methanomada group</taxon>
        <taxon>Methanococci</taxon>
        <taxon>Methanococcales</taxon>
        <taxon>Methanococcaceae</taxon>
        <taxon>Methanococcus</taxon>
    </lineage>
</organism>
<dbReference type="EMBL" id="AP011526">
    <property type="protein sequence ID" value="BAP61170.1"/>
    <property type="molecule type" value="Genomic_DNA"/>
</dbReference>
<dbReference type="KEGG" id="mmak:MMKA1_10530"/>
<dbReference type="RefSeq" id="WP_013999393.1">
    <property type="nucleotide sequence ID" value="NZ_AP011526.1"/>
</dbReference>